<evidence type="ECO:0000313" key="2">
    <source>
        <dbReference type="EMBL" id="ROR67155.1"/>
    </source>
</evidence>
<accession>A0A3N2AW01</accession>
<dbReference type="AlphaFoldDB" id="A0A3N2AW01"/>
<sequence>MFFIFGFGAKQQDLGPGETRTCMRCHNTTVWGRTRESKQLTLFFIPLARWGRREYEVCGICGNAVAV</sequence>
<gene>
    <name evidence="2" type="ORF">EDD26_2558</name>
</gene>
<dbReference type="InterPro" id="IPR031493">
    <property type="entry name" value="Zinc_ribbon_15"/>
</dbReference>
<dbReference type="Pfam" id="PF17032">
    <property type="entry name" value="Zn_ribbon_15"/>
    <property type="match status" value="1"/>
</dbReference>
<comment type="caution">
    <text evidence="2">The sequence shown here is derived from an EMBL/GenBank/DDBJ whole genome shotgun (WGS) entry which is preliminary data.</text>
</comment>
<protein>
    <submittedName>
        <fullName evidence="2">Zinc ribbon family protein</fullName>
    </submittedName>
</protein>
<dbReference type="EMBL" id="RKHJ01000001">
    <property type="protein sequence ID" value="ROR67155.1"/>
    <property type="molecule type" value="Genomic_DNA"/>
</dbReference>
<evidence type="ECO:0000259" key="1">
    <source>
        <dbReference type="Pfam" id="PF17032"/>
    </source>
</evidence>
<reference evidence="2 3" key="1">
    <citation type="submission" date="2018-11" db="EMBL/GenBank/DDBJ databases">
        <title>Sequencing the genomes of 1000 actinobacteria strains.</title>
        <authorList>
            <person name="Klenk H.-P."/>
        </authorList>
    </citation>
    <scope>NUCLEOTIDE SEQUENCE [LARGE SCALE GENOMIC DNA]</scope>
    <source>
        <strain evidence="2 3">DSM 9580</strain>
    </source>
</reference>
<evidence type="ECO:0000313" key="3">
    <source>
        <dbReference type="Proteomes" id="UP000275456"/>
    </source>
</evidence>
<dbReference type="Proteomes" id="UP000275456">
    <property type="component" value="Unassembled WGS sequence"/>
</dbReference>
<proteinExistence type="predicted"/>
<feature type="domain" description="Zinc-ribbon 15" evidence="1">
    <location>
        <begin position="21"/>
        <end position="65"/>
    </location>
</feature>
<dbReference type="RefSeq" id="WP_123698056.1">
    <property type="nucleotide sequence ID" value="NZ_RKHJ01000001.1"/>
</dbReference>
<organism evidence="2 3">
    <name type="scientific">Agrococcus jenensis</name>
    <dbReference type="NCBI Taxonomy" id="46353"/>
    <lineage>
        <taxon>Bacteria</taxon>
        <taxon>Bacillati</taxon>
        <taxon>Actinomycetota</taxon>
        <taxon>Actinomycetes</taxon>
        <taxon>Micrococcales</taxon>
        <taxon>Microbacteriaceae</taxon>
        <taxon>Agrococcus</taxon>
    </lineage>
</organism>
<keyword evidence="3" id="KW-1185">Reference proteome</keyword>
<name>A0A3N2AW01_9MICO</name>
<dbReference type="OrthoDB" id="4377018at2"/>